<evidence type="ECO:0000256" key="2">
    <source>
        <dbReference type="ARBA" id="ARBA00022723"/>
    </source>
</evidence>
<dbReference type="AlphaFoldDB" id="A0A427Y118"/>
<dbReference type="SMART" id="SM00105">
    <property type="entry name" value="ArfGap"/>
    <property type="match status" value="1"/>
</dbReference>
<feature type="compositionally biased region" description="Low complexity" evidence="6">
    <location>
        <begin position="175"/>
        <end position="229"/>
    </location>
</feature>
<dbReference type="PRINTS" id="PR00405">
    <property type="entry name" value="REVINTRACTNG"/>
</dbReference>
<dbReference type="Pfam" id="PF01412">
    <property type="entry name" value="ArfGap"/>
    <property type="match status" value="1"/>
</dbReference>
<dbReference type="InterPro" id="IPR038508">
    <property type="entry name" value="ArfGAP_dom_sf"/>
</dbReference>
<accession>A0A427Y118</accession>
<evidence type="ECO:0000256" key="1">
    <source>
        <dbReference type="ARBA" id="ARBA00022468"/>
    </source>
</evidence>
<dbReference type="Gene3D" id="1.10.220.150">
    <property type="entry name" value="Arf GTPase activating protein"/>
    <property type="match status" value="1"/>
</dbReference>
<sequence length="471" mass="50632">MDPTKAQTTAAFAYLKSQKANKACFDCSAKNPTWTSVTFGIYLCLDCSSVHRNLGVHISFVRSTNLDSWSLQQLRQIKVAGNQSLADFFNKHGGSSLLPPGNNDARTRYSSRQANLYKEEIARRVAEDVRQNPNGIHIEGLDLTPMGSSTPAEKQEDFFESWDKAAPTPSPRPSRPSSTAPPSIGVPRTATPPAAATPAAPTAPRTVSSSALRSGAGARPAASSRLGGAPKASKLGGSRLGAKKASTGINFEEAQRKAIEEEERIKRLGYDKKKEEEEAAALKAREEEERRKNQAAGIANSRSATPLSKARAVVEDKPVPVKLGFGQVASAPVAPKPQAARVPDEADLMSAAKDRFGNQKGISSDMYFGRGNYDPSAASEAQSRLQNFQGATAISSNAYFGREDEEDDGGDMQGTDGMLGLEGNETVQALERNVRDMAGRVMADPNVQNLTDQIRAGALRLSDYLQTFEQR</sequence>
<dbReference type="GeneID" id="39590819"/>
<dbReference type="RefSeq" id="XP_028478200.1">
    <property type="nucleotide sequence ID" value="XM_028621748.1"/>
</dbReference>
<dbReference type="CDD" id="cd08831">
    <property type="entry name" value="ArfGap_ArfGap2_3_like"/>
    <property type="match status" value="1"/>
</dbReference>
<proteinExistence type="predicted"/>
<dbReference type="STRING" id="105984.A0A427Y118"/>
<feature type="compositionally biased region" description="Basic and acidic residues" evidence="6">
    <location>
        <begin position="283"/>
        <end position="292"/>
    </location>
</feature>
<keyword evidence="1" id="KW-0343">GTPase activation</keyword>
<evidence type="ECO:0000256" key="4">
    <source>
        <dbReference type="ARBA" id="ARBA00022833"/>
    </source>
</evidence>
<keyword evidence="4" id="KW-0862">Zinc</keyword>
<dbReference type="PANTHER" id="PTHR45686:SF4">
    <property type="entry name" value="ADP-RIBOSYLATION FACTOR GTPASE ACTIVATING PROTEIN 3, ISOFORM H"/>
    <property type="match status" value="1"/>
</dbReference>
<name>A0A427Y118_9TREE</name>
<evidence type="ECO:0000256" key="5">
    <source>
        <dbReference type="PROSITE-ProRule" id="PRU00288"/>
    </source>
</evidence>
<feature type="domain" description="Arf-GAP" evidence="7">
    <location>
        <begin position="9"/>
        <end position="131"/>
    </location>
</feature>
<protein>
    <submittedName>
        <fullName evidence="8">Glyoxalase</fullName>
    </submittedName>
</protein>
<evidence type="ECO:0000256" key="6">
    <source>
        <dbReference type="SAM" id="MobiDB-lite"/>
    </source>
</evidence>
<evidence type="ECO:0000259" key="7">
    <source>
        <dbReference type="PROSITE" id="PS50115"/>
    </source>
</evidence>
<comment type="caution">
    <text evidence="8">The sequence shown here is derived from an EMBL/GenBank/DDBJ whole genome shotgun (WGS) entry which is preliminary data.</text>
</comment>
<dbReference type="GO" id="GO:0000139">
    <property type="term" value="C:Golgi membrane"/>
    <property type="evidence" value="ECO:0007669"/>
    <property type="project" value="GOC"/>
</dbReference>
<dbReference type="OrthoDB" id="983479at2759"/>
<dbReference type="InterPro" id="IPR001164">
    <property type="entry name" value="ArfGAP_dom"/>
</dbReference>
<feature type="compositionally biased region" description="Basic and acidic residues" evidence="6">
    <location>
        <begin position="153"/>
        <end position="163"/>
    </location>
</feature>
<evidence type="ECO:0000313" key="8">
    <source>
        <dbReference type="EMBL" id="RSH84752.1"/>
    </source>
</evidence>
<keyword evidence="2" id="KW-0479">Metal-binding</keyword>
<dbReference type="PANTHER" id="PTHR45686">
    <property type="entry name" value="ADP-RIBOSYLATION FACTOR GTPASE ACTIVATING PROTEIN 3, ISOFORM H-RELATED"/>
    <property type="match status" value="1"/>
</dbReference>
<dbReference type="PROSITE" id="PS50115">
    <property type="entry name" value="ARFGAP"/>
    <property type="match status" value="1"/>
</dbReference>
<dbReference type="SUPFAM" id="SSF57863">
    <property type="entry name" value="ArfGap/RecO-like zinc finger"/>
    <property type="match status" value="1"/>
</dbReference>
<dbReference type="GO" id="GO:0008270">
    <property type="term" value="F:zinc ion binding"/>
    <property type="evidence" value="ECO:0007669"/>
    <property type="project" value="UniProtKB-KW"/>
</dbReference>
<reference evidence="8 9" key="1">
    <citation type="submission" date="2018-11" db="EMBL/GenBank/DDBJ databases">
        <title>Genome sequence of Apiotrichum porosum DSM 27194.</title>
        <authorList>
            <person name="Aliyu H."/>
            <person name="Gorte O."/>
            <person name="Ochsenreither K."/>
        </authorList>
    </citation>
    <scope>NUCLEOTIDE SEQUENCE [LARGE SCALE GENOMIC DNA]</scope>
    <source>
        <strain evidence="8 9">DSM 27194</strain>
    </source>
</reference>
<organism evidence="8 9">
    <name type="scientific">Apiotrichum porosum</name>
    <dbReference type="NCBI Taxonomy" id="105984"/>
    <lineage>
        <taxon>Eukaryota</taxon>
        <taxon>Fungi</taxon>
        <taxon>Dikarya</taxon>
        <taxon>Basidiomycota</taxon>
        <taxon>Agaricomycotina</taxon>
        <taxon>Tremellomycetes</taxon>
        <taxon>Trichosporonales</taxon>
        <taxon>Trichosporonaceae</taxon>
        <taxon>Apiotrichum</taxon>
    </lineage>
</organism>
<feature type="region of interest" description="Disordered" evidence="6">
    <location>
        <begin position="271"/>
        <end position="311"/>
    </location>
</feature>
<evidence type="ECO:0000313" key="9">
    <source>
        <dbReference type="Proteomes" id="UP000279236"/>
    </source>
</evidence>
<evidence type="ECO:0000256" key="3">
    <source>
        <dbReference type="ARBA" id="ARBA00022771"/>
    </source>
</evidence>
<keyword evidence="9" id="KW-1185">Reference proteome</keyword>
<gene>
    <name evidence="8" type="primary">GLO3</name>
    <name evidence="8" type="ORF">EHS24_006276</name>
</gene>
<dbReference type="GO" id="GO:0005096">
    <property type="term" value="F:GTPase activator activity"/>
    <property type="evidence" value="ECO:0007669"/>
    <property type="project" value="UniProtKB-KW"/>
</dbReference>
<keyword evidence="3 5" id="KW-0863">Zinc-finger</keyword>
<dbReference type="InterPro" id="IPR037278">
    <property type="entry name" value="ARFGAP/RecO"/>
</dbReference>
<dbReference type="EMBL" id="RSCE01000003">
    <property type="protein sequence ID" value="RSH84752.1"/>
    <property type="molecule type" value="Genomic_DNA"/>
</dbReference>
<feature type="region of interest" description="Disordered" evidence="6">
    <location>
        <begin position="136"/>
        <end position="243"/>
    </location>
</feature>
<dbReference type="Proteomes" id="UP000279236">
    <property type="component" value="Unassembled WGS sequence"/>
</dbReference>
<dbReference type="GO" id="GO:0048205">
    <property type="term" value="P:COPI coating of Golgi vesicle"/>
    <property type="evidence" value="ECO:0007669"/>
    <property type="project" value="TreeGrafter"/>
</dbReference>